<accession>A0ABV9KSG0</accession>
<dbReference type="SUPFAM" id="SSF52490">
    <property type="entry name" value="Tubulin nucleotide-binding domain-like"/>
    <property type="match status" value="1"/>
</dbReference>
<dbReference type="Proteomes" id="UP001596023">
    <property type="component" value="Unassembled WGS sequence"/>
</dbReference>
<keyword evidence="2" id="KW-1185">Reference proteome</keyword>
<evidence type="ECO:0000313" key="2">
    <source>
        <dbReference type="Proteomes" id="UP001596023"/>
    </source>
</evidence>
<reference evidence="2" key="1">
    <citation type="journal article" date="2019" name="Int. J. Syst. Evol. Microbiol.">
        <title>The Global Catalogue of Microorganisms (GCM) 10K type strain sequencing project: providing services to taxonomists for standard genome sequencing and annotation.</title>
        <authorList>
            <consortium name="The Broad Institute Genomics Platform"/>
            <consortium name="The Broad Institute Genome Sequencing Center for Infectious Disease"/>
            <person name="Wu L."/>
            <person name="Ma J."/>
        </authorList>
    </citation>
    <scope>NUCLEOTIDE SEQUENCE [LARGE SCALE GENOMIC DNA]</scope>
    <source>
        <strain evidence="2">CCUG 66188</strain>
    </source>
</reference>
<gene>
    <name evidence="1" type="ORF">ACFO6W_04375</name>
</gene>
<name>A0ABV9KSG0_9BACT</name>
<dbReference type="InterPro" id="IPR036525">
    <property type="entry name" value="Tubulin/FtsZ_GTPase_sf"/>
</dbReference>
<dbReference type="RefSeq" id="WP_379994147.1">
    <property type="nucleotide sequence ID" value="NZ_JBHSGN010000036.1"/>
</dbReference>
<sequence length="57" mass="6023">MEECKRISPIIKLVGAGGGGGNIVNQMYNSGICDIPVVLCDTDRQALCKPGRSMCIP</sequence>
<comment type="caution">
    <text evidence="1">The sequence shown here is derived from an EMBL/GenBank/DDBJ whole genome shotgun (WGS) entry which is preliminary data.</text>
</comment>
<dbReference type="Gene3D" id="3.40.50.1440">
    <property type="entry name" value="Tubulin/FtsZ, GTPase domain"/>
    <property type="match status" value="1"/>
</dbReference>
<protein>
    <recommendedName>
        <fullName evidence="3">Cell division protein FtsZ</fullName>
    </recommendedName>
</protein>
<evidence type="ECO:0008006" key="3">
    <source>
        <dbReference type="Google" id="ProtNLM"/>
    </source>
</evidence>
<dbReference type="EMBL" id="JBHSGN010000036">
    <property type="protein sequence ID" value="MFC4672923.1"/>
    <property type="molecule type" value="Genomic_DNA"/>
</dbReference>
<proteinExistence type="predicted"/>
<organism evidence="1 2">
    <name type="scientific">Dysgonomonas termitidis</name>
    <dbReference type="NCBI Taxonomy" id="1516126"/>
    <lineage>
        <taxon>Bacteria</taxon>
        <taxon>Pseudomonadati</taxon>
        <taxon>Bacteroidota</taxon>
        <taxon>Bacteroidia</taxon>
        <taxon>Bacteroidales</taxon>
        <taxon>Dysgonomonadaceae</taxon>
        <taxon>Dysgonomonas</taxon>
    </lineage>
</organism>
<evidence type="ECO:0000313" key="1">
    <source>
        <dbReference type="EMBL" id="MFC4672923.1"/>
    </source>
</evidence>